<name>A0A1V3C2L8_9ACTN</name>
<dbReference type="AlphaFoldDB" id="A0A1V3C2L8"/>
<gene>
    <name evidence="2" type="ORF">NOSIN_14570</name>
</gene>
<evidence type="ECO:0000313" key="3">
    <source>
        <dbReference type="Proteomes" id="UP000189004"/>
    </source>
</evidence>
<dbReference type="EMBL" id="MCOK01000001">
    <property type="protein sequence ID" value="OOC54872.1"/>
    <property type="molecule type" value="Genomic_DNA"/>
</dbReference>
<dbReference type="InterPro" id="IPR020941">
    <property type="entry name" value="SUFU-like_domain"/>
</dbReference>
<sequence length="190" mass="20978">MVAGEDARILALERHVREFWHGHEVEDVTWEQALVLDRVPDFTTYRVAPRSAGEAWVYVTAGSSVHEAGGGTEFFVMSPVAAQVHAKTLAMVSHLHSFEEYRLGVGSVIDVGGPWMDGSRMDHLLVCLPYSYGPALERAPEEAGRARFLWLLPIHRSEAALIGTESLDAFEEILEAEGVNVLDLDRAPLV</sequence>
<evidence type="ECO:0000313" key="2">
    <source>
        <dbReference type="EMBL" id="OOC54872.1"/>
    </source>
</evidence>
<proteinExistence type="predicted"/>
<organism evidence="2 3">
    <name type="scientific">Nocardiopsis sinuspersici</name>
    <dbReference type="NCBI Taxonomy" id="501010"/>
    <lineage>
        <taxon>Bacteria</taxon>
        <taxon>Bacillati</taxon>
        <taxon>Actinomycetota</taxon>
        <taxon>Actinomycetes</taxon>
        <taxon>Streptosporangiales</taxon>
        <taxon>Nocardiopsidaceae</taxon>
        <taxon>Nocardiopsis</taxon>
    </lineage>
</organism>
<dbReference type="Proteomes" id="UP000189004">
    <property type="component" value="Unassembled WGS sequence"/>
</dbReference>
<dbReference type="OrthoDB" id="3821329at2"/>
<protein>
    <recommendedName>
        <fullName evidence="1">Suppressor of fused-like domain-containing protein</fullName>
    </recommendedName>
</protein>
<feature type="domain" description="Suppressor of fused-like" evidence="1">
    <location>
        <begin position="51"/>
        <end position="186"/>
    </location>
</feature>
<accession>A0A1V3C2L8</accession>
<dbReference type="Pfam" id="PF05076">
    <property type="entry name" value="SUFU"/>
    <property type="match status" value="1"/>
</dbReference>
<comment type="caution">
    <text evidence="2">The sequence shown here is derived from an EMBL/GenBank/DDBJ whole genome shotgun (WGS) entry which is preliminary data.</text>
</comment>
<reference evidence="3" key="1">
    <citation type="submission" date="2016-08" db="EMBL/GenBank/DDBJ databases">
        <authorList>
            <person name="Tokovenko B."/>
            <person name="Kalinowski J."/>
        </authorList>
    </citation>
    <scope>NUCLEOTIDE SEQUENCE [LARGE SCALE GENOMIC DNA]</scope>
    <source>
        <strain evidence="3">UTMC102</strain>
    </source>
</reference>
<evidence type="ECO:0000259" key="1">
    <source>
        <dbReference type="Pfam" id="PF05076"/>
    </source>
</evidence>
<keyword evidence="3" id="KW-1185">Reference proteome</keyword>